<name>A0A8K0TAS5_9PEZI</name>
<dbReference type="Proteomes" id="UP000813385">
    <property type="component" value="Unassembled WGS sequence"/>
</dbReference>
<protein>
    <recommendedName>
        <fullName evidence="2">Nephrocystin 3-like N-terminal domain-containing protein</fullName>
    </recommendedName>
</protein>
<dbReference type="PANTHER" id="PTHR10039">
    <property type="entry name" value="AMELOGENIN"/>
    <property type="match status" value="1"/>
</dbReference>
<dbReference type="InterPro" id="IPR056884">
    <property type="entry name" value="NPHP3-like_N"/>
</dbReference>
<dbReference type="InterPro" id="IPR036770">
    <property type="entry name" value="Ankyrin_rpt-contain_sf"/>
</dbReference>
<dbReference type="InterPro" id="IPR002110">
    <property type="entry name" value="Ankyrin_rpt"/>
</dbReference>
<keyword evidence="1" id="KW-0677">Repeat</keyword>
<dbReference type="OrthoDB" id="7464126at2759"/>
<sequence length="1103" mass="123071">MEQAIAAAGKLKPEIRLAQAVSEFGASLAPEHSVAFKNFQSQSRPVPQDAIRITEELNRDGARCHKGWKPFGTRLVKILERVQVFTSIGDVLIGGSQNLIACGLATSQAAFFDKITMIWMTIGQTTMNHEKLAALFPKSNELQGVVCEYLICVVQLCQTIAEFMAKSPFSQLVSPIISSRSFDKDVGDLKSQLDIWSACINRAVTTLAVDTTLTTARDVGWMRQVFDSKSKADKLALYEDKRNKLMRRLSPRHRELQSIWRRERRKGSVEWLFKNQVYRAWRVDDGPQALLIHGSLGSGKTVLMANIVGDLHMLASEEASGSIFGRPMVASFFCQRDTTTRFDHNMVLGSILQQFIDQMEPTQARKCLDDITDLDADMGKLLEIITNHISPAPLSNYIVLDGLDIPSVDYEAEVKLLLQTLGSLSRRLNLSLCISLRRTTGIREDLMLSFSCRSISMAQAAKNDELAAYIIAEVDQRAQNSSLSPQLLEIIKQTLIVGANGMYLWAALLIETIFPLYRQRALSPRDIERLLDRLPPTLEGVYNSLLAQIDDNRYESLIFRLVATAVQPLTATELVVALNVTPDNTTWDPLSLPSNPSTAVASCSGGVLEVDEEDGAVYFIHHSAILHLMDNEEAVSDDQSIRARYSFSMRQGQEYMGGVCITYLNLNIHDRRLVKKQKEMNAMGIIDIVKTTASSGGNKNLAWALSKFKQHSGSTTPQLDLARILRDLQRLPMTESSEKDVAFLEYANEHWHQHIAYEINRTPDANLLRKITNGQLQHVRLPWTSAKKSLVEWCIVTDQEALLAWVVKQDTIFDQGNNHLDETADVVSDLRNGAKILPGTEILKNSRSVLNQSLHRVIWARGHDTNAASGLFWMGASAQDEVYTAIVDLLLNWKAPANGMRDPSHLCLSIYYNWTDIAVSLLNYGADVNRRGTHKDAPISDFTYSKVQDPELYATPLQIAVERENLVIIRALLAAKADPDLGHHSLPKPLVGAVKKRSKQIITQLLDGGADPNIQDSKLEGTTPLGLALNQYEDGDQWIVNLLLERNADPSVRVLVGGTWHSPSGVVYDKVPKALQEKLRKVAEERQRRNFEAAMSVGILKPR</sequence>
<keyword evidence="4" id="KW-1185">Reference proteome</keyword>
<accession>A0A8K0TAS5</accession>
<evidence type="ECO:0000313" key="4">
    <source>
        <dbReference type="Proteomes" id="UP000813385"/>
    </source>
</evidence>
<dbReference type="SUPFAM" id="SSF48403">
    <property type="entry name" value="Ankyrin repeat"/>
    <property type="match status" value="1"/>
</dbReference>
<comment type="caution">
    <text evidence="3">The sequence shown here is derived from an EMBL/GenBank/DDBJ whole genome shotgun (WGS) entry which is preliminary data.</text>
</comment>
<reference evidence="3" key="1">
    <citation type="journal article" date="2021" name="Nat. Commun.">
        <title>Genetic determinants of endophytism in the Arabidopsis root mycobiome.</title>
        <authorList>
            <person name="Mesny F."/>
            <person name="Miyauchi S."/>
            <person name="Thiergart T."/>
            <person name="Pickel B."/>
            <person name="Atanasova L."/>
            <person name="Karlsson M."/>
            <person name="Huettel B."/>
            <person name="Barry K.W."/>
            <person name="Haridas S."/>
            <person name="Chen C."/>
            <person name="Bauer D."/>
            <person name="Andreopoulos W."/>
            <person name="Pangilinan J."/>
            <person name="LaButti K."/>
            <person name="Riley R."/>
            <person name="Lipzen A."/>
            <person name="Clum A."/>
            <person name="Drula E."/>
            <person name="Henrissat B."/>
            <person name="Kohler A."/>
            <person name="Grigoriev I.V."/>
            <person name="Martin F.M."/>
            <person name="Hacquard S."/>
        </authorList>
    </citation>
    <scope>NUCLEOTIDE SEQUENCE</scope>
    <source>
        <strain evidence="3">MPI-CAGE-AT-0016</strain>
    </source>
</reference>
<feature type="domain" description="Nephrocystin 3-like N-terminal" evidence="2">
    <location>
        <begin position="267"/>
        <end position="434"/>
    </location>
</feature>
<dbReference type="Gene3D" id="1.25.40.20">
    <property type="entry name" value="Ankyrin repeat-containing domain"/>
    <property type="match status" value="1"/>
</dbReference>
<organism evidence="3 4">
    <name type="scientific">Plectosphaerella cucumerina</name>
    <dbReference type="NCBI Taxonomy" id="40658"/>
    <lineage>
        <taxon>Eukaryota</taxon>
        <taxon>Fungi</taxon>
        <taxon>Dikarya</taxon>
        <taxon>Ascomycota</taxon>
        <taxon>Pezizomycotina</taxon>
        <taxon>Sordariomycetes</taxon>
        <taxon>Hypocreomycetidae</taxon>
        <taxon>Glomerellales</taxon>
        <taxon>Plectosphaerellaceae</taxon>
        <taxon>Plectosphaerella</taxon>
    </lineage>
</organism>
<dbReference type="InterPro" id="IPR027417">
    <property type="entry name" value="P-loop_NTPase"/>
</dbReference>
<evidence type="ECO:0000259" key="2">
    <source>
        <dbReference type="Pfam" id="PF24883"/>
    </source>
</evidence>
<evidence type="ECO:0000256" key="1">
    <source>
        <dbReference type="ARBA" id="ARBA00022737"/>
    </source>
</evidence>
<dbReference type="Pfam" id="PF12796">
    <property type="entry name" value="Ank_2"/>
    <property type="match status" value="1"/>
</dbReference>
<dbReference type="AlphaFoldDB" id="A0A8K0TAS5"/>
<gene>
    <name evidence="3" type="ORF">B0T11DRAFT_300665</name>
</gene>
<evidence type="ECO:0000313" key="3">
    <source>
        <dbReference type="EMBL" id="KAH7353537.1"/>
    </source>
</evidence>
<dbReference type="Gene3D" id="3.40.50.300">
    <property type="entry name" value="P-loop containing nucleotide triphosphate hydrolases"/>
    <property type="match status" value="1"/>
</dbReference>
<dbReference type="EMBL" id="JAGPXD010000005">
    <property type="protein sequence ID" value="KAH7353537.1"/>
    <property type="molecule type" value="Genomic_DNA"/>
</dbReference>
<dbReference type="SMART" id="SM00248">
    <property type="entry name" value="ANK"/>
    <property type="match status" value="4"/>
</dbReference>
<dbReference type="Pfam" id="PF24883">
    <property type="entry name" value="NPHP3_N"/>
    <property type="match status" value="1"/>
</dbReference>
<dbReference type="PANTHER" id="PTHR10039:SF10">
    <property type="entry name" value="NACHT DOMAIN-CONTAINING PROTEIN"/>
    <property type="match status" value="1"/>
</dbReference>
<proteinExistence type="predicted"/>
<dbReference type="SUPFAM" id="SSF52540">
    <property type="entry name" value="P-loop containing nucleoside triphosphate hydrolases"/>
    <property type="match status" value="1"/>
</dbReference>